<dbReference type="Pfam" id="PF18723">
    <property type="entry name" value="HMUDK_hel"/>
    <property type="match status" value="1"/>
</dbReference>
<sequence>MPIHFIKLSKPKKSAVYSFYWHFAVKRHNIFIKRLTNPYGPWTDDSALRDNRFTNIFRASDRVSQYLIDLQYNEEDVAQIFFKTILFKIFNKIETYRYLERELGDVHFSSFSLPRYDDLLTLRMANRHTIYSAAYIMPSAGRVFGHKFKHTNHLALLAQMMKDRVCDTVVEAKSLEEVYKILLSYPSFGSFLAFQYTIDLNYSSIINFSEMDFVVAGPGAKSGILKCFDQLGDYTYEDIIKLMVESQEEECERLGLVLPTLWGRKLQLIDCQNLFCEVDKYLRVIRPELNGSTGRTRIKQKYTFSKGPISLFFPPKWNINHKLTPLCLTQANVDTFL</sequence>
<evidence type="ECO:0000313" key="3">
    <source>
        <dbReference type="Proteomes" id="UP000598820"/>
    </source>
</evidence>
<reference evidence="2" key="1">
    <citation type="submission" date="2020-09" db="EMBL/GenBank/DDBJ databases">
        <authorList>
            <person name="Kim M.K."/>
        </authorList>
    </citation>
    <scope>NUCLEOTIDE SEQUENCE</scope>
    <source>
        <strain evidence="2">BT702</strain>
    </source>
</reference>
<comment type="caution">
    <text evidence="2">The sequence shown here is derived from an EMBL/GenBank/DDBJ whole genome shotgun (WGS) entry which is preliminary data.</text>
</comment>
<name>A0A927AUK1_9BACT</name>
<proteinExistence type="predicted"/>
<dbReference type="Proteomes" id="UP000598820">
    <property type="component" value="Unassembled WGS sequence"/>
</dbReference>
<gene>
    <name evidence="2" type="ORF">IC229_28880</name>
</gene>
<dbReference type="EMBL" id="JACWZY010000035">
    <property type="protein sequence ID" value="MBD2704685.1"/>
    <property type="molecule type" value="Genomic_DNA"/>
</dbReference>
<evidence type="ECO:0000313" key="2">
    <source>
        <dbReference type="EMBL" id="MBD2704685.1"/>
    </source>
</evidence>
<evidence type="ECO:0000259" key="1">
    <source>
        <dbReference type="Pfam" id="PF18723"/>
    </source>
</evidence>
<organism evidence="2 3">
    <name type="scientific">Spirosoma profusum</name>
    <dbReference type="NCBI Taxonomy" id="2771354"/>
    <lineage>
        <taxon>Bacteria</taxon>
        <taxon>Pseudomonadati</taxon>
        <taxon>Bacteroidota</taxon>
        <taxon>Cytophagia</taxon>
        <taxon>Cytophagales</taxon>
        <taxon>Cytophagaceae</taxon>
        <taxon>Spirosoma</taxon>
    </lineage>
</organism>
<feature type="domain" description="5-hmdU DNA kinase helical" evidence="1">
    <location>
        <begin position="15"/>
        <end position="290"/>
    </location>
</feature>
<keyword evidence="3" id="KW-1185">Reference proteome</keyword>
<dbReference type="RefSeq" id="WP_190891463.1">
    <property type="nucleotide sequence ID" value="NZ_JACWZY010000035.1"/>
</dbReference>
<accession>A0A927AUK1</accession>
<dbReference type="AlphaFoldDB" id="A0A927AUK1"/>
<dbReference type="InterPro" id="IPR040684">
    <property type="entry name" value="HMUDK_hel"/>
</dbReference>
<protein>
    <recommendedName>
        <fullName evidence="1">5-hmdU DNA kinase helical domain-containing protein</fullName>
    </recommendedName>
</protein>